<evidence type="ECO:0000313" key="5">
    <source>
        <dbReference type="Proteomes" id="UP000503483"/>
    </source>
</evidence>
<dbReference type="InterPro" id="IPR010488">
    <property type="entry name" value="Zeta_toxin_domain"/>
</dbReference>
<dbReference type="GO" id="GO:0016301">
    <property type="term" value="F:kinase activity"/>
    <property type="evidence" value="ECO:0007669"/>
    <property type="project" value="InterPro"/>
</dbReference>
<evidence type="ECO:0000313" key="4">
    <source>
        <dbReference type="EMBL" id="QKE29328.1"/>
    </source>
</evidence>
<dbReference type="EMBL" id="CP042652">
    <property type="protein sequence ID" value="QKE29328.1"/>
    <property type="molecule type" value="Genomic_DNA"/>
</dbReference>
<dbReference type="Proteomes" id="UP000503483">
    <property type="component" value="Chromosome"/>
</dbReference>
<accession>A0A6M8ELE7</accession>
<proteinExistence type="predicted"/>
<feature type="domain" description="Zeta toxin" evidence="3">
    <location>
        <begin position="27"/>
        <end position="200"/>
    </location>
</feature>
<dbReference type="InterPro" id="IPR027417">
    <property type="entry name" value="P-loop_NTPase"/>
</dbReference>
<keyword evidence="2" id="KW-0067">ATP-binding</keyword>
<dbReference type="AlphaFoldDB" id="A0A6M8ELE7"/>
<evidence type="ECO:0000256" key="1">
    <source>
        <dbReference type="ARBA" id="ARBA00022741"/>
    </source>
</evidence>
<dbReference type="Pfam" id="PF06414">
    <property type="entry name" value="Zeta_toxin"/>
    <property type="match status" value="1"/>
</dbReference>
<protein>
    <submittedName>
        <fullName evidence="4">Zeta toxin domain-containing protein</fullName>
    </submittedName>
</protein>
<dbReference type="Gene3D" id="3.40.50.300">
    <property type="entry name" value="P-loop containing nucleotide triphosphate hydrolases"/>
    <property type="match status" value="1"/>
</dbReference>
<keyword evidence="1" id="KW-0547">Nucleotide-binding</keyword>
<dbReference type="KEGG" id="paco:AACT_2201"/>
<evidence type="ECO:0000259" key="3">
    <source>
        <dbReference type="Pfam" id="PF06414"/>
    </source>
</evidence>
<keyword evidence="5" id="KW-1185">Reference proteome</keyword>
<gene>
    <name evidence="4" type="ORF">AACT_2201</name>
</gene>
<dbReference type="SUPFAM" id="SSF52540">
    <property type="entry name" value="P-loop containing nucleoside triphosphate hydrolases"/>
    <property type="match status" value="1"/>
</dbReference>
<organism evidence="4 5">
    <name type="scientific">Arcobacter acticola</name>
    <dbReference type="NCBI Taxonomy" id="1849015"/>
    <lineage>
        <taxon>Bacteria</taxon>
        <taxon>Pseudomonadati</taxon>
        <taxon>Campylobacterota</taxon>
        <taxon>Epsilonproteobacteria</taxon>
        <taxon>Campylobacterales</taxon>
        <taxon>Arcobacteraceae</taxon>
        <taxon>Arcobacter</taxon>
    </lineage>
</organism>
<dbReference type="RefSeq" id="WP_172126962.1">
    <property type="nucleotide sequence ID" value="NZ_CP042652.1"/>
</dbReference>
<name>A0A6M8ELE7_9BACT</name>
<evidence type="ECO:0000256" key="2">
    <source>
        <dbReference type="ARBA" id="ARBA00022840"/>
    </source>
</evidence>
<reference evidence="4 5" key="1">
    <citation type="submission" date="2019-08" db="EMBL/GenBank/DDBJ databases">
        <title>Complete genome sequence of Arcobacter acticola.</title>
        <authorList>
            <person name="Miller W."/>
        </authorList>
    </citation>
    <scope>NUCLEOTIDE SEQUENCE [LARGE SCALE GENOMIC DNA]</scope>
    <source>
        <strain evidence="4 5">KCTC 52212</strain>
    </source>
</reference>
<sequence length="218" mass="25538">MNKLEKIATDYLNQNKQQFLNEYTNEIQDTDEKIAIFTAGMSGVGKTELGIFFKENNPDILHIDTDNIREFFKPVGYDGQNSDVFQKVASRGFNGLFNYTLKKGYSIILDSNLSNVNLAIQNIERLAKRGYNIHIYYLYNYPKVCFEYATRREVVTHRKVPKEIFVKSNFNSYNTVLEIKSLFKESINLHFIDKRNDTFYQNIDDNFIKNKIGVDFEI</sequence>
<dbReference type="GO" id="GO:0005524">
    <property type="term" value="F:ATP binding"/>
    <property type="evidence" value="ECO:0007669"/>
    <property type="project" value="UniProtKB-KW"/>
</dbReference>